<name>V6U302_GIAIN</name>
<reference evidence="3 4" key="2">
    <citation type="journal article" date="2013" name="Genome Biol. Evol.">
        <title>Genome sequencing of Giardia lamblia genotypes A2 and B isolates (DH and GS) and comparative analysis with the genomes of genotypes A1 and E (WB and Pig).</title>
        <authorList>
            <person name="Adam R.D."/>
            <person name="Dahlstrom E.W."/>
            <person name="Martens C.A."/>
            <person name="Bruno D.P."/>
            <person name="Barbian K.D."/>
            <person name="Ricklefs S.M."/>
            <person name="Hernandez M.M."/>
            <person name="Narla N.P."/>
            <person name="Patel R.B."/>
            <person name="Porcella S.F."/>
            <person name="Nash T.E."/>
        </authorList>
    </citation>
    <scope>NUCLEOTIDE SEQUENCE [LARGE SCALE GENOMIC DNA]</scope>
    <source>
        <strain evidence="3 4">GS</strain>
    </source>
</reference>
<reference evidence="4" key="1">
    <citation type="submission" date="2012-02" db="EMBL/GenBank/DDBJ databases">
        <title>Genome sequencing of Giardia lamblia Genotypes A2 and B isolates (DH and GS) and comparative analysis with the genomes of Genotypes A1 and E (WB and Pig).</title>
        <authorList>
            <person name="Adam R."/>
            <person name="Dahlstrom E."/>
            <person name="Martens C."/>
            <person name="Bruno D."/>
            <person name="Barbian K."/>
            <person name="Porcella S.F."/>
            <person name="Nash T."/>
        </authorList>
    </citation>
    <scope>NUCLEOTIDE SEQUENCE</scope>
    <source>
        <strain evidence="4">GS</strain>
    </source>
</reference>
<dbReference type="VEuPathDB" id="GiardiaDB:QR46_4940"/>
<feature type="domain" description="EGF-like" evidence="2">
    <location>
        <begin position="539"/>
        <end position="590"/>
    </location>
</feature>
<feature type="domain" description="EGF-like" evidence="2">
    <location>
        <begin position="320"/>
        <end position="358"/>
    </location>
</feature>
<dbReference type="CDD" id="cd00064">
    <property type="entry name" value="FU"/>
    <property type="match status" value="1"/>
</dbReference>
<dbReference type="InterPro" id="IPR005127">
    <property type="entry name" value="Giardia_VSP"/>
</dbReference>
<dbReference type="SUPFAM" id="SSF57184">
    <property type="entry name" value="Growth factor receptor domain"/>
    <property type="match status" value="3"/>
</dbReference>
<dbReference type="VEuPathDB" id="GiardiaDB:QR46_4989"/>
<dbReference type="InterPro" id="IPR000742">
    <property type="entry name" value="EGF"/>
</dbReference>
<dbReference type="VEuPathDB" id="GiardiaDB:GL50803_00115066"/>
<feature type="non-terminal residue" evidence="3">
    <location>
        <position position="1"/>
    </location>
</feature>
<dbReference type="OrthoDB" id="300641at2759"/>
<keyword evidence="1" id="KW-0472">Membrane</keyword>
<dbReference type="PANTHER" id="PTHR23275:SF100">
    <property type="entry name" value="EGF-LIKE DOMAIN-CONTAINING PROTEIN"/>
    <property type="match status" value="1"/>
</dbReference>
<comment type="caution">
    <text evidence="3">The sequence shown here is derived from an EMBL/GenBank/DDBJ whole genome shotgun (WGS) entry which is preliminary data.</text>
</comment>
<dbReference type="InterPro" id="IPR006212">
    <property type="entry name" value="Furin_repeat"/>
</dbReference>
<keyword evidence="1" id="KW-1133">Transmembrane helix</keyword>
<evidence type="ECO:0000313" key="4">
    <source>
        <dbReference type="Proteomes" id="UP000018040"/>
    </source>
</evidence>
<dbReference type="VEuPathDB" id="GiardiaDB:GL50803_00112135"/>
<sequence>VAYNIGKILVCEAPVDLRSMLILLGALIASQAARCTHSYQINDCAEDRCEEVDGYELCTECKNDGYVPINGNCIKYDSNEHSSCRDADGTGITTQRRCGMCMDSMHLYKGGCYNVTVDTIGTTYLELDIKPSHVGLRKTPMSGFQNARDTYVRCKDEYCKICSPDTTRCEACIDGYYNPSHCEQCDSSCKTCIGKGPTQCLTCPSNTYLQFLMGGSGVCVDASQCGDGLYADSSSQTCTRCSAECSTCNESGDDKCTSCPIRTYFLDDSGSGVGRCIKCEDTTNPKGIAGCRECSSEDGLVRCLGCSPGHMLVDGKCQPRCQDPTNCAEGSCVVGIGKNLYCRLCKANGYAPVDGICTDITKANPSGCVLGANPDSAWRCFQCGAGYFLHKGGCYAIGGDPGSFICADEASGSSGTEGVCSTCKTSNGFFKHPANAAASDSCIACGETSNVDGVKGVVDCTTCNPPSEAGDNIIPKAATCTACETTTPKYLKKADDGTTTCISANECTADQNKFFKVEDPIKKCVSCGDAQDAVDGCNTCTYDSGAKKVTCTKCTSNYLKTAADGTTTCVTDCGDGYFGHTDNTQKKTCQSCSTGASSLNPSVTGIEGCTSCTYTSSTLKCTACGEGKKPNKEGTGCFDCGISGCAYCSGAGKCEECDGGKIVKTAAGATSCIEEADCTKAEGFFVKDGSTKTCEACGDENCATCAAEDTGKCSKCKTTGDKTYLKVESGSTGTCVAASGCGPTAFPKDDPTNGNKCVLCGDTTNGVTNCTECTAPAQGKTKPACTKCTSGFLHTPEGGETSCPNSCPDGYFGHTSAESGSLKTCQSCSAPKDGLNPAVTGIPGCTQCTYIAARASTLKCTACGSGYKLEGETCVSSSANKSGLSTGAIAGISVAAVVVVGGLVGFLCRWFVRHKKM</sequence>
<dbReference type="InterPro" id="IPR009030">
    <property type="entry name" value="Growth_fac_rcpt_cys_sf"/>
</dbReference>
<feature type="domain" description="EGF-like" evidence="2">
    <location>
        <begin position="153"/>
        <end position="183"/>
    </location>
</feature>
<dbReference type="SMART" id="SM00261">
    <property type="entry name" value="FU"/>
    <property type="match status" value="8"/>
</dbReference>
<dbReference type="VEuPathDB" id="GiardiaDB:DHA2_153302"/>
<organism evidence="3 4">
    <name type="scientific">Giardia intestinalis</name>
    <name type="common">Giardia lamblia</name>
    <dbReference type="NCBI Taxonomy" id="5741"/>
    <lineage>
        <taxon>Eukaryota</taxon>
        <taxon>Metamonada</taxon>
        <taxon>Diplomonadida</taxon>
        <taxon>Hexamitidae</taxon>
        <taxon>Giardiinae</taxon>
        <taxon>Giardia</taxon>
    </lineage>
</organism>
<dbReference type="AlphaFoldDB" id="V6U302"/>
<evidence type="ECO:0000256" key="1">
    <source>
        <dbReference type="SAM" id="Phobius"/>
    </source>
</evidence>
<keyword evidence="1" id="KW-0812">Transmembrane</keyword>
<dbReference type="Gene3D" id="2.10.220.10">
    <property type="entry name" value="Hormone Receptor, Insulin-like Growth Factor Receptor 1, Chain A, domain 2"/>
    <property type="match status" value="3"/>
</dbReference>
<dbReference type="SMART" id="SM00181">
    <property type="entry name" value="EGF"/>
    <property type="match status" value="7"/>
</dbReference>
<proteinExistence type="predicted"/>
<accession>V6U302</accession>
<dbReference type="Pfam" id="PF03302">
    <property type="entry name" value="VSP"/>
    <property type="match status" value="2"/>
</dbReference>
<feature type="domain" description="EGF-like" evidence="2">
    <location>
        <begin position="184"/>
        <end position="220"/>
    </location>
</feature>
<feature type="domain" description="EGF-like" evidence="2">
    <location>
        <begin position="278"/>
        <end position="318"/>
    </location>
</feature>
<feature type="transmembrane region" description="Helical" evidence="1">
    <location>
        <begin position="888"/>
        <end position="912"/>
    </location>
</feature>
<evidence type="ECO:0000259" key="2">
    <source>
        <dbReference type="SMART" id="SM00181"/>
    </source>
</evidence>
<dbReference type="VEuPathDB" id="GiardiaDB:QR46_4881"/>
<dbReference type="PANTHER" id="PTHR23275">
    <property type="entry name" value="CABRIOLET.-RELATED"/>
    <property type="match status" value="1"/>
</dbReference>
<feature type="domain" description="EGF-like" evidence="2">
    <location>
        <begin position="772"/>
        <end position="826"/>
    </location>
</feature>
<dbReference type="VEuPathDB" id="GiardiaDB:DHA2_153243"/>
<dbReference type="Proteomes" id="UP000018040">
    <property type="component" value="Unassembled WGS sequence"/>
</dbReference>
<protein>
    <submittedName>
        <fullName evidence="3">Variant-specific surface protein</fullName>
    </submittedName>
</protein>
<dbReference type="EMBL" id="AHHH01000004">
    <property type="protein sequence ID" value="ESU45578.1"/>
    <property type="molecule type" value="Genomic_DNA"/>
</dbReference>
<feature type="domain" description="EGF-like" evidence="2">
    <location>
        <begin position="827"/>
        <end position="875"/>
    </location>
</feature>
<gene>
    <name evidence="3" type="ORF">GSB_150039</name>
</gene>
<evidence type="ECO:0000313" key="3">
    <source>
        <dbReference type="EMBL" id="ESU45578.1"/>
    </source>
</evidence>
<dbReference type="InterPro" id="IPR052798">
    <property type="entry name" value="Giardia_VSA"/>
</dbReference>